<dbReference type="Proteomes" id="UP000092124">
    <property type="component" value="Unassembled WGS sequence"/>
</dbReference>
<accession>A0A1A6GLN9</accession>
<sequence>MTWWGQGPEQLPVQRRQAHVESERMRQRTNAQVTEGNAAWVPILRSLTYLPVKVIPSQAFKGLNEVVKIEISQSDSLERIEANAFDNLLNLSEMNHKSNRTNACLSYHYNESNSHKNKLYGNGFEDVQSHAFNGTTLISLELKENVHLEKMHSGAFQGATGPSILVPQEFGPLDPVPVLLTLTFPTITIDPSLCLALSLTWRQTVEEDVLPRKGYFFHQIAGPAEPRAGVRSDPHRYVILLTKNTALQRKIHQPPGCHSDLPQPLLRLQEFAKERHLKVTCIRDPWEFILIHISYTSNVFSRRVITSSIYLNYFINIIVRE</sequence>
<gene>
    <name evidence="2" type="ORF">A6R68_04821</name>
</gene>
<keyword evidence="1" id="KW-0433">Leucine-rich repeat</keyword>
<evidence type="ECO:0000313" key="3">
    <source>
        <dbReference type="Proteomes" id="UP000092124"/>
    </source>
</evidence>
<dbReference type="AlphaFoldDB" id="A0A1A6GLN9"/>
<evidence type="ECO:0000313" key="2">
    <source>
        <dbReference type="EMBL" id="OBS66635.1"/>
    </source>
</evidence>
<name>A0A1A6GLN9_NEOLE</name>
<organism evidence="2 3">
    <name type="scientific">Neotoma lepida</name>
    <name type="common">Desert woodrat</name>
    <dbReference type="NCBI Taxonomy" id="56216"/>
    <lineage>
        <taxon>Eukaryota</taxon>
        <taxon>Metazoa</taxon>
        <taxon>Chordata</taxon>
        <taxon>Craniata</taxon>
        <taxon>Vertebrata</taxon>
        <taxon>Euteleostomi</taxon>
        <taxon>Mammalia</taxon>
        <taxon>Eutheria</taxon>
        <taxon>Euarchontoglires</taxon>
        <taxon>Glires</taxon>
        <taxon>Rodentia</taxon>
        <taxon>Myomorpha</taxon>
        <taxon>Muroidea</taxon>
        <taxon>Cricetidae</taxon>
        <taxon>Neotominae</taxon>
        <taxon>Neotoma</taxon>
    </lineage>
</organism>
<dbReference type="OrthoDB" id="5981530at2759"/>
<dbReference type="InterPro" id="IPR026906">
    <property type="entry name" value="LRR_5"/>
</dbReference>
<protein>
    <submittedName>
        <fullName evidence="2">Uncharacterized protein</fullName>
    </submittedName>
</protein>
<evidence type="ECO:0000256" key="1">
    <source>
        <dbReference type="ARBA" id="ARBA00022614"/>
    </source>
</evidence>
<reference evidence="2 3" key="1">
    <citation type="submission" date="2016-06" db="EMBL/GenBank/DDBJ databases">
        <title>The Draft Genome Sequence and Annotation of the Desert Woodrat Neotoma lepida.</title>
        <authorList>
            <person name="Campbell M."/>
            <person name="Oakeson K.F."/>
            <person name="Yandell M."/>
            <person name="Halpert J.R."/>
            <person name="Dearing D."/>
        </authorList>
    </citation>
    <scope>NUCLEOTIDE SEQUENCE [LARGE SCALE GENOMIC DNA]</scope>
    <source>
        <strain evidence="2">417</strain>
        <tissue evidence="2">Liver</tissue>
    </source>
</reference>
<proteinExistence type="predicted"/>
<dbReference type="SUPFAM" id="SSF52058">
    <property type="entry name" value="L domain-like"/>
    <property type="match status" value="1"/>
</dbReference>
<dbReference type="Pfam" id="PF13306">
    <property type="entry name" value="LRR_5"/>
    <property type="match status" value="1"/>
</dbReference>
<dbReference type="EMBL" id="LZPO01087204">
    <property type="protein sequence ID" value="OBS66635.1"/>
    <property type="molecule type" value="Genomic_DNA"/>
</dbReference>
<dbReference type="STRING" id="56216.A0A1A6GLN9"/>
<comment type="caution">
    <text evidence="2">The sequence shown here is derived from an EMBL/GenBank/DDBJ whole genome shotgun (WGS) entry which is preliminary data.</text>
</comment>
<keyword evidence="3" id="KW-1185">Reference proteome</keyword>
<dbReference type="Gene3D" id="3.80.10.10">
    <property type="entry name" value="Ribonuclease Inhibitor"/>
    <property type="match status" value="1"/>
</dbReference>
<dbReference type="InterPro" id="IPR032675">
    <property type="entry name" value="LRR_dom_sf"/>
</dbReference>